<keyword evidence="1" id="KW-0472">Membrane</keyword>
<evidence type="ECO:0000313" key="2">
    <source>
        <dbReference type="EMBL" id="KAJ4955720.1"/>
    </source>
</evidence>
<keyword evidence="1" id="KW-0812">Transmembrane</keyword>
<sequence length="101" mass="11700">MPRLTILSDRQKGIVDGVEANFPTAFHGFCMRHLSHSFRKEFNTHCLSTFSGKLLMLLQLLNLKPKYWRLRRPHKMLLIGFVAFHLVSGLQLILRGLVLDI</sequence>
<comment type="caution">
    <text evidence="2">The sequence shown here is derived from an EMBL/GenBank/DDBJ whole genome shotgun (WGS) entry which is preliminary data.</text>
</comment>
<dbReference type="EMBL" id="JAMYWD010000011">
    <property type="protein sequence ID" value="KAJ4955720.1"/>
    <property type="molecule type" value="Genomic_DNA"/>
</dbReference>
<organism evidence="2 3">
    <name type="scientific">Protea cynaroides</name>
    <dbReference type="NCBI Taxonomy" id="273540"/>
    <lineage>
        <taxon>Eukaryota</taxon>
        <taxon>Viridiplantae</taxon>
        <taxon>Streptophyta</taxon>
        <taxon>Embryophyta</taxon>
        <taxon>Tracheophyta</taxon>
        <taxon>Spermatophyta</taxon>
        <taxon>Magnoliopsida</taxon>
        <taxon>Proteales</taxon>
        <taxon>Proteaceae</taxon>
        <taxon>Protea</taxon>
    </lineage>
</organism>
<accession>A0A9Q0H094</accession>
<evidence type="ECO:0008006" key="4">
    <source>
        <dbReference type="Google" id="ProtNLM"/>
    </source>
</evidence>
<evidence type="ECO:0000313" key="3">
    <source>
        <dbReference type="Proteomes" id="UP001141806"/>
    </source>
</evidence>
<dbReference type="AlphaFoldDB" id="A0A9Q0H094"/>
<dbReference type="OrthoDB" id="1683089at2759"/>
<name>A0A9Q0H094_9MAGN</name>
<reference evidence="2" key="1">
    <citation type="journal article" date="2023" name="Plant J.">
        <title>The genome of the king protea, Protea cynaroides.</title>
        <authorList>
            <person name="Chang J."/>
            <person name="Duong T.A."/>
            <person name="Schoeman C."/>
            <person name="Ma X."/>
            <person name="Roodt D."/>
            <person name="Barker N."/>
            <person name="Li Z."/>
            <person name="Van de Peer Y."/>
            <person name="Mizrachi E."/>
        </authorList>
    </citation>
    <scope>NUCLEOTIDE SEQUENCE</scope>
    <source>
        <tissue evidence="2">Young leaves</tissue>
    </source>
</reference>
<evidence type="ECO:0000256" key="1">
    <source>
        <dbReference type="SAM" id="Phobius"/>
    </source>
</evidence>
<dbReference type="Proteomes" id="UP001141806">
    <property type="component" value="Unassembled WGS sequence"/>
</dbReference>
<keyword evidence="1" id="KW-1133">Transmembrane helix</keyword>
<feature type="transmembrane region" description="Helical" evidence="1">
    <location>
        <begin position="76"/>
        <end position="98"/>
    </location>
</feature>
<proteinExistence type="predicted"/>
<protein>
    <recommendedName>
        <fullName evidence="4">MULE transposase domain-containing protein</fullName>
    </recommendedName>
</protein>
<keyword evidence="3" id="KW-1185">Reference proteome</keyword>
<gene>
    <name evidence="2" type="ORF">NE237_012503</name>
</gene>